<feature type="transmembrane region" description="Helical" evidence="1">
    <location>
        <begin position="211"/>
        <end position="231"/>
    </location>
</feature>
<evidence type="ECO:0000313" key="2">
    <source>
        <dbReference type="EMBL" id="OGF73908.1"/>
    </source>
</evidence>
<feature type="transmembrane region" description="Helical" evidence="1">
    <location>
        <begin position="182"/>
        <end position="199"/>
    </location>
</feature>
<accession>A0A1F5WDZ1</accession>
<gene>
    <name evidence="2" type="ORF">A3J56_02095</name>
</gene>
<feature type="transmembrane region" description="Helical" evidence="1">
    <location>
        <begin position="43"/>
        <end position="64"/>
    </location>
</feature>
<feature type="transmembrane region" description="Helical" evidence="1">
    <location>
        <begin position="6"/>
        <end position="31"/>
    </location>
</feature>
<organism evidence="2 3">
    <name type="scientific">Candidatus Giovannonibacteria bacterium RIFCSPHIGHO2_02_FULL_46_20</name>
    <dbReference type="NCBI Taxonomy" id="1798338"/>
    <lineage>
        <taxon>Bacteria</taxon>
        <taxon>Candidatus Giovannoniibacteriota</taxon>
    </lineage>
</organism>
<dbReference type="STRING" id="1798338.A3J56_02095"/>
<keyword evidence="1" id="KW-0472">Membrane</keyword>
<dbReference type="EMBL" id="MFHQ01000033">
    <property type="protein sequence ID" value="OGF73908.1"/>
    <property type="molecule type" value="Genomic_DNA"/>
</dbReference>
<keyword evidence="1" id="KW-0812">Transmembrane</keyword>
<name>A0A1F5WDZ1_9BACT</name>
<sequence>MITEIHIGILFHAMVTAIIAVIAAAFVIFLIRRWTLLDRARRAYVGFWVVTALVWSAITVRYFMIGAGLWGAEINVIDLFIQIMVFCTGPPLYYYAGLRIFSDKRVAVALVVVSLIFIFVGVLFLFGEHGLVRVAVTNFSTETNLNPVSYGIFIMNALALIALIAYDFILRMRQWVVHRDSALLYDALYSAAILIYVGLGSIDNSKIFLEWGLVILRIFYSAAFLFAYSVVVEHEFSRELFLTEDEPHKQHAS</sequence>
<feature type="transmembrane region" description="Helical" evidence="1">
    <location>
        <begin position="107"/>
        <end position="127"/>
    </location>
</feature>
<evidence type="ECO:0000313" key="3">
    <source>
        <dbReference type="Proteomes" id="UP000178406"/>
    </source>
</evidence>
<reference evidence="2 3" key="1">
    <citation type="journal article" date="2016" name="Nat. Commun.">
        <title>Thousands of microbial genomes shed light on interconnected biogeochemical processes in an aquifer system.</title>
        <authorList>
            <person name="Anantharaman K."/>
            <person name="Brown C.T."/>
            <person name="Hug L.A."/>
            <person name="Sharon I."/>
            <person name="Castelle C.J."/>
            <person name="Probst A.J."/>
            <person name="Thomas B.C."/>
            <person name="Singh A."/>
            <person name="Wilkins M.J."/>
            <person name="Karaoz U."/>
            <person name="Brodie E.L."/>
            <person name="Williams K.H."/>
            <person name="Hubbard S.S."/>
            <person name="Banfield J.F."/>
        </authorList>
    </citation>
    <scope>NUCLEOTIDE SEQUENCE [LARGE SCALE GENOMIC DNA]</scope>
</reference>
<evidence type="ECO:0000256" key="1">
    <source>
        <dbReference type="SAM" id="Phobius"/>
    </source>
</evidence>
<feature type="transmembrane region" description="Helical" evidence="1">
    <location>
        <begin position="76"/>
        <end position="95"/>
    </location>
</feature>
<dbReference type="Proteomes" id="UP000178406">
    <property type="component" value="Unassembled WGS sequence"/>
</dbReference>
<keyword evidence="1" id="KW-1133">Transmembrane helix</keyword>
<dbReference type="AlphaFoldDB" id="A0A1F5WDZ1"/>
<protein>
    <recommendedName>
        <fullName evidence="4">Histidine kinase N-terminal 7TM region domain-containing protein</fullName>
    </recommendedName>
</protein>
<feature type="transmembrane region" description="Helical" evidence="1">
    <location>
        <begin position="147"/>
        <end position="170"/>
    </location>
</feature>
<evidence type="ECO:0008006" key="4">
    <source>
        <dbReference type="Google" id="ProtNLM"/>
    </source>
</evidence>
<proteinExistence type="predicted"/>
<comment type="caution">
    <text evidence="2">The sequence shown here is derived from an EMBL/GenBank/DDBJ whole genome shotgun (WGS) entry which is preliminary data.</text>
</comment>